<dbReference type="InterPro" id="IPR036736">
    <property type="entry name" value="ACP-like_sf"/>
</dbReference>
<dbReference type="PANTHER" id="PTHR45527">
    <property type="entry name" value="NONRIBOSOMAL PEPTIDE SYNTHETASE"/>
    <property type="match status" value="1"/>
</dbReference>
<gene>
    <name evidence="6" type="ORF">EW145_g392</name>
</gene>
<evidence type="ECO:0000313" key="6">
    <source>
        <dbReference type="EMBL" id="THH11834.1"/>
    </source>
</evidence>
<dbReference type="Pfam" id="PF00668">
    <property type="entry name" value="Condensation"/>
    <property type="match status" value="3"/>
</dbReference>
<keyword evidence="4" id="KW-0511">Multifunctional enzyme</keyword>
<keyword evidence="1" id="KW-0596">Phosphopantetheine</keyword>
<dbReference type="Gene3D" id="3.40.50.12780">
    <property type="entry name" value="N-terminal domain of ligase-like"/>
    <property type="match status" value="1"/>
</dbReference>
<dbReference type="InterPro" id="IPR001242">
    <property type="entry name" value="Condensation_dom"/>
</dbReference>
<sequence>MAPSVSPIATYSFLSLPNLSSLRHPPRSRETASIQVHSLCTERTLLVALARCLGSYCSSNDVLLGWKKPCTSSSASNNRALTAARVSWDLEANATWEHVQQSIILIDTEDGPASIRRDLQLEFDPGQSPFLAIVSEDLAYDHSLVVSLESAQTNTLHLAYSTLFFHVSTAQLLVSQLRHVIAHILEYPSSDPRSLAFLPPELQSAPRTVADFLIRHDPSLNALEYYPDLYEDDSDAFERAVQRLTYGELHARSNRFAAYLCAQGLELEDRVALCLPRGIEFHIAMLGVFKAGGCYVPIDPELPEERKKFIVSDSCARFVLMEDNIQSHINDSEAFPAEDINNAQSEGLAYLLYTSGTTGTPKGCLLTHDGFAQAIHALSWFPTEAGLGKTPRPQGSRYLAIASVAFDVHLSETFVSMSLGMTLISAPRSQLLEDLPRWLSRLRISLVGIVPSLIEATMHAVAESTEQREDADGQNQGMELVYIASGGEKMSDNILDKWADHPSVTLANYYGPSEVTIGCSARFMTSRTRKESIGRIFENCSAYVVNENLETVIRGGVGELLVGGRLVGRGYHGRSDLTEKAFIDWQGERVYRTGDLVRLMPDDTFEIMGRIDTQIKLRGVRIESEGVSSVVRNAAMKFPGLKSHGVADVSTVLARHPHLHTDQLVSFISWDSSIPIGHRRSEKPHVLTSAPSGLMRALRDASTRELASYMRPAHIVPLDFLPLNPNGKTDEKALVVLFQGESLEMLGRAGAQNDENDGAGGNTPTSNRPLSETEARIADIVAHFTAIPREQLRPSSNLFELGLDSLKVVRLASEMRSTLGLGPVVSVGNLVQHPTIEELATLTQGGNDNRVRASRDSYVTAFSTQWRQEIEEAVGPEKVESILPTFPVQDGVLYRSADLNTLYVQHVVLKIHEGVDTEKLKSTWATLMSHHEILRSVFHFSSALVQVILKSDSCELPWQERTIKTGDADSFSSDFVEGDALEFARSINEDVSIAPPFRLVLYRGEKGTAIFLTLSIHHSIFDGISLPLLLKDAEMLYLDEGLQSPTPLAEVLDSIYDVELDDAASFWNTTFDGFDWSKVSRLLASGERANTCSIPFTKGGLCEWEAKAAQAKVSMQALMTASFGVCLGNYLYGNSDVVFGVIRSGRSFTEEKLNRAQAPLLSVLPTRVNATGDSDVLAAVQQNIGGVLVFEHTPLSQVQQWLQPGKTLFEALLSVSIDEGAETKIWDVLHSSQPQADYILAIEIVLNQKTGEIRVDCAYTDPLSKDLIDRLLPDIEATAFTLAEGHHVTSPGIPAAVLQSGENAEDDDEDGLPDGAVDHELEEKIQTLVSQFLRIEEDQVSATSSLFALGLDSIKSVGLTRALRKEGLNITALGLMRRPYIRYIAACQIQNAKGSSNVEAEENDLLKSARAEIVKYVDSNFAMLNETDKVELYPVTVLQAGMLSQTISSGGHLYVHAFPFKLSTTVEIERFKQAWQSAVQYFSTLRTSFHFLEEKGSWIQAIHSNVELKWSEVDSPAEESMASSIEKYITSIDFSSETAFALPPVHLRLYRGTGESAASANTLVLVMHHALYDGIAISRLSDVLEAFYCSEEPIPSPQFVDLMGYFEFQEHYGTKYWIKHLQDFKRLALPQNAPSSESPLPSTSSSFEIPLTSTRLGEACKLFDATVQCFGQAALAKCLAKVYNSRDILFGHVVSGRNVAQAEDVLGPMISTLPCRVLIPQGLNNLDFVRSIHGQNLSAQKWQHASIRSIQRKLGVNSLWDSIFVFQPIMDGASEKMNKLWQFDDSEDEVAKIQYPLNIELHQHVDRLVIKAACQLNILSETNLNDILRQFSDELTSIIDKPSDIALSELSFNGVYLNHNGETTNLGIGHINGSTGAESHESDPQTSAFIEILAASTNVALANIKLDTPLVSLGVDSISAIQISSKARQAGLNIHAADVLRCQRPVDMLDILKEKRGKSKPMVHQQAFEITSEAKRSILRALDISFDTIEMISPASAGMKWLIGMWQLSGRSRFQHAFAFGLPSDVDEDKLKSAWSSLVKEHPILRSTFASTSASDVHIVTFKELPKERLWSTRVISNDRPSDQAISGILKDLVSSPLSTDLPPIQVVLLRCHGSKYFLVNLHHFQYDAWSFRLLINDLRHLYLGDHMVSSGNLVSLLHNCSSPSFKEGQKQYWQSYLPAPFTPSLFPSISVENDRDRLVYTDRKVLRNVPALRQRAHALSLSLNAVFLACWARVQADYSKTSSATFGLWHLGRSGVIDEIASLAVPSMNVLPIHVNTVRSDLHELSSKLQTALRQRSAIVEQSHLEDVNHWCGGDKRIMLNVFINIVATAELEEDGFGSLLSPINMPYFIPKVLEPEARSTAGRLAICDLIEEAVLIDFVAIGQNVTVSIEYAGNYLDTDKCHELITKWAGLVNETLNE</sequence>
<dbReference type="CDD" id="cd05930">
    <property type="entry name" value="A_NRPS"/>
    <property type="match status" value="1"/>
</dbReference>
<dbReference type="Pfam" id="PF00550">
    <property type="entry name" value="PP-binding"/>
    <property type="match status" value="3"/>
</dbReference>
<keyword evidence="7" id="KW-1185">Reference proteome</keyword>
<evidence type="ECO:0000256" key="3">
    <source>
        <dbReference type="ARBA" id="ARBA00022598"/>
    </source>
</evidence>
<dbReference type="PROSITE" id="PS50075">
    <property type="entry name" value="CARRIER"/>
    <property type="match status" value="3"/>
</dbReference>
<dbReference type="PROSITE" id="PS00455">
    <property type="entry name" value="AMP_BINDING"/>
    <property type="match status" value="1"/>
</dbReference>
<evidence type="ECO:0000313" key="7">
    <source>
        <dbReference type="Proteomes" id="UP000308199"/>
    </source>
</evidence>
<evidence type="ECO:0000256" key="1">
    <source>
        <dbReference type="ARBA" id="ARBA00022450"/>
    </source>
</evidence>
<dbReference type="Gene3D" id="3.30.300.30">
    <property type="match status" value="1"/>
</dbReference>
<dbReference type="Proteomes" id="UP000308199">
    <property type="component" value="Unassembled WGS sequence"/>
</dbReference>
<dbReference type="SMART" id="SM00823">
    <property type="entry name" value="PKS_PP"/>
    <property type="match status" value="3"/>
</dbReference>
<dbReference type="Gene3D" id="3.30.559.10">
    <property type="entry name" value="Chloramphenicol acetyltransferase-like domain"/>
    <property type="match status" value="3"/>
</dbReference>
<dbReference type="InterPro" id="IPR006162">
    <property type="entry name" value="Ppantetheine_attach_site"/>
</dbReference>
<dbReference type="InterPro" id="IPR020806">
    <property type="entry name" value="PKS_PP-bd"/>
</dbReference>
<comment type="caution">
    <text evidence="6">The sequence shown here is derived from an EMBL/GenBank/DDBJ whole genome shotgun (WGS) entry which is preliminary data.</text>
</comment>
<dbReference type="GO" id="GO:0043041">
    <property type="term" value="P:amino acid activation for nonribosomal peptide biosynthetic process"/>
    <property type="evidence" value="ECO:0007669"/>
    <property type="project" value="TreeGrafter"/>
</dbReference>
<dbReference type="SUPFAM" id="SSF56801">
    <property type="entry name" value="Acetyl-CoA synthetase-like"/>
    <property type="match status" value="1"/>
</dbReference>
<dbReference type="InterPro" id="IPR009081">
    <property type="entry name" value="PP-bd_ACP"/>
</dbReference>
<dbReference type="SUPFAM" id="SSF52777">
    <property type="entry name" value="CoA-dependent acyltransferases"/>
    <property type="match status" value="6"/>
</dbReference>
<dbReference type="EMBL" id="SGPK01000007">
    <property type="protein sequence ID" value="THH11834.1"/>
    <property type="molecule type" value="Genomic_DNA"/>
</dbReference>
<evidence type="ECO:0000256" key="4">
    <source>
        <dbReference type="ARBA" id="ARBA00023268"/>
    </source>
</evidence>
<name>A0A4S4LIG5_9AGAM</name>
<dbReference type="PANTHER" id="PTHR45527:SF1">
    <property type="entry name" value="FATTY ACID SYNTHASE"/>
    <property type="match status" value="1"/>
</dbReference>
<dbReference type="InterPro" id="IPR023213">
    <property type="entry name" value="CAT-like_dom_sf"/>
</dbReference>
<dbReference type="GO" id="GO:0005737">
    <property type="term" value="C:cytoplasm"/>
    <property type="evidence" value="ECO:0007669"/>
    <property type="project" value="TreeGrafter"/>
</dbReference>
<proteinExistence type="predicted"/>
<accession>A0A4S4LIG5</accession>
<feature type="domain" description="Carrier" evidence="5">
    <location>
        <begin position="768"/>
        <end position="847"/>
    </location>
</feature>
<dbReference type="InterPro" id="IPR020845">
    <property type="entry name" value="AMP-binding_CS"/>
</dbReference>
<dbReference type="GO" id="GO:0044550">
    <property type="term" value="P:secondary metabolite biosynthetic process"/>
    <property type="evidence" value="ECO:0007669"/>
    <property type="project" value="TreeGrafter"/>
</dbReference>
<evidence type="ECO:0000259" key="5">
    <source>
        <dbReference type="PROSITE" id="PS50075"/>
    </source>
</evidence>
<dbReference type="InterPro" id="IPR000873">
    <property type="entry name" value="AMP-dep_synth/lig_dom"/>
</dbReference>
<dbReference type="InterPro" id="IPR045851">
    <property type="entry name" value="AMP-bd_C_sf"/>
</dbReference>
<dbReference type="GO" id="GO:0031177">
    <property type="term" value="F:phosphopantetheine binding"/>
    <property type="evidence" value="ECO:0007669"/>
    <property type="project" value="InterPro"/>
</dbReference>
<keyword evidence="3" id="KW-0436">Ligase</keyword>
<dbReference type="Gene3D" id="1.10.1200.10">
    <property type="entry name" value="ACP-like"/>
    <property type="match status" value="3"/>
</dbReference>
<dbReference type="SUPFAM" id="SSF47336">
    <property type="entry name" value="ACP-like"/>
    <property type="match status" value="3"/>
</dbReference>
<evidence type="ECO:0000256" key="2">
    <source>
        <dbReference type="ARBA" id="ARBA00022553"/>
    </source>
</evidence>
<dbReference type="InterPro" id="IPR042099">
    <property type="entry name" value="ANL_N_sf"/>
</dbReference>
<reference evidence="6 7" key="1">
    <citation type="submission" date="2019-02" db="EMBL/GenBank/DDBJ databases">
        <title>Genome sequencing of the rare red list fungi Phellinidium pouzarii.</title>
        <authorList>
            <person name="Buettner E."/>
            <person name="Kellner H."/>
        </authorList>
    </citation>
    <scope>NUCLEOTIDE SEQUENCE [LARGE SCALE GENOMIC DNA]</scope>
    <source>
        <strain evidence="6 7">DSM 108285</strain>
    </source>
</reference>
<organism evidence="6 7">
    <name type="scientific">Phellinidium pouzarii</name>
    <dbReference type="NCBI Taxonomy" id="167371"/>
    <lineage>
        <taxon>Eukaryota</taxon>
        <taxon>Fungi</taxon>
        <taxon>Dikarya</taxon>
        <taxon>Basidiomycota</taxon>
        <taxon>Agaricomycotina</taxon>
        <taxon>Agaricomycetes</taxon>
        <taxon>Hymenochaetales</taxon>
        <taxon>Hymenochaetaceae</taxon>
        <taxon>Phellinidium</taxon>
    </lineage>
</organism>
<dbReference type="Pfam" id="PF00501">
    <property type="entry name" value="AMP-binding"/>
    <property type="match status" value="1"/>
</dbReference>
<keyword evidence="2" id="KW-0597">Phosphoprotein</keyword>
<dbReference type="PROSITE" id="PS00012">
    <property type="entry name" value="PHOSPHOPANTETHEINE"/>
    <property type="match status" value="3"/>
</dbReference>
<protein>
    <recommendedName>
        <fullName evidence="5">Carrier domain-containing protein</fullName>
    </recommendedName>
</protein>
<dbReference type="GO" id="GO:0016874">
    <property type="term" value="F:ligase activity"/>
    <property type="evidence" value="ECO:0007669"/>
    <property type="project" value="UniProtKB-KW"/>
</dbReference>
<dbReference type="OrthoDB" id="416786at2759"/>
<feature type="domain" description="Carrier" evidence="5">
    <location>
        <begin position="1880"/>
        <end position="1956"/>
    </location>
</feature>
<dbReference type="Gene3D" id="3.30.559.30">
    <property type="entry name" value="Nonribosomal peptide synthetase, condensation domain"/>
    <property type="match status" value="3"/>
</dbReference>
<feature type="domain" description="Carrier" evidence="5">
    <location>
        <begin position="1319"/>
        <end position="1392"/>
    </location>
</feature>